<organism evidence="1 2">
    <name type="scientific">Methylopila musalis</name>
    <dbReference type="NCBI Taxonomy" id="1134781"/>
    <lineage>
        <taxon>Bacteria</taxon>
        <taxon>Pseudomonadati</taxon>
        <taxon>Pseudomonadota</taxon>
        <taxon>Alphaproteobacteria</taxon>
        <taxon>Hyphomicrobiales</taxon>
        <taxon>Methylopilaceae</taxon>
        <taxon>Methylopila</taxon>
    </lineage>
</organism>
<sequence>CGGWIEPLRHARAQVLQAAVALGAPAIDTASTADDDAFAAEAALSRRHGFKAKIALSLRQAEILAAL</sequence>
<comment type="caution">
    <text evidence="1">The sequence shown here is derived from an EMBL/GenBank/DDBJ whole genome shotgun (WGS) entry which is preliminary data.</text>
</comment>
<gene>
    <name evidence="1" type="ORF">ACFQ4O_17450</name>
</gene>
<reference evidence="2" key="1">
    <citation type="journal article" date="2019" name="Int. J. Syst. Evol. Microbiol.">
        <title>The Global Catalogue of Microorganisms (GCM) 10K type strain sequencing project: providing services to taxonomists for standard genome sequencing and annotation.</title>
        <authorList>
            <consortium name="The Broad Institute Genomics Platform"/>
            <consortium name="The Broad Institute Genome Sequencing Center for Infectious Disease"/>
            <person name="Wu L."/>
            <person name="Ma J."/>
        </authorList>
    </citation>
    <scope>NUCLEOTIDE SEQUENCE [LARGE SCALE GENOMIC DNA]</scope>
    <source>
        <strain evidence="2">CCUG 61696</strain>
    </source>
</reference>
<name>A0ABW3ZC46_9HYPH</name>
<keyword evidence="2" id="KW-1185">Reference proteome</keyword>
<evidence type="ECO:0000313" key="2">
    <source>
        <dbReference type="Proteomes" id="UP001597171"/>
    </source>
</evidence>
<dbReference type="SUPFAM" id="SSF51621">
    <property type="entry name" value="Phosphoenolpyruvate/pyruvate domain"/>
    <property type="match status" value="1"/>
</dbReference>
<protein>
    <submittedName>
        <fullName evidence="1">Uncharacterized protein</fullName>
    </submittedName>
</protein>
<dbReference type="InterPro" id="IPR015813">
    <property type="entry name" value="Pyrv/PenolPyrv_kinase-like_dom"/>
</dbReference>
<proteinExistence type="predicted"/>
<dbReference type="EMBL" id="JBHTMX010000341">
    <property type="protein sequence ID" value="MFD1333793.1"/>
    <property type="molecule type" value="Genomic_DNA"/>
</dbReference>
<accession>A0ABW3ZC46</accession>
<dbReference type="Proteomes" id="UP001597171">
    <property type="component" value="Unassembled WGS sequence"/>
</dbReference>
<dbReference type="Gene3D" id="3.20.20.60">
    <property type="entry name" value="Phosphoenolpyruvate-binding domains"/>
    <property type="match status" value="1"/>
</dbReference>
<dbReference type="RefSeq" id="WP_378777638.1">
    <property type="nucleotide sequence ID" value="NZ_JBHTMX010000341.1"/>
</dbReference>
<dbReference type="InterPro" id="IPR040442">
    <property type="entry name" value="Pyrv_kinase-like_dom_sf"/>
</dbReference>
<evidence type="ECO:0000313" key="1">
    <source>
        <dbReference type="EMBL" id="MFD1333793.1"/>
    </source>
</evidence>
<feature type="non-terminal residue" evidence="1">
    <location>
        <position position="1"/>
    </location>
</feature>